<dbReference type="OrthoDB" id="442427at2759"/>
<name>A0A9P1BYM4_9DINO</name>
<dbReference type="Proteomes" id="UP001152797">
    <property type="component" value="Unassembled WGS sequence"/>
</dbReference>
<dbReference type="EMBL" id="CAMXCT030000580">
    <property type="protein sequence ID" value="CAL4768050.1"/>
    <property type="molecule type" value="Genomic_DNA"/>
</dbReference>
<dbReference type="AlphaFoldDB" id="A0A9P1BYM4"/>
<sequence length="435" mass="48739">MLGLKGYGGLSATIDEGSWRAPLTDVESELYSLRSAVETSQRGLSQLEAKLASKLEVTRRRQVDDTLGGLGPMMDFRQTVTKLQSEQRRFTTELSRLPTARDVQSALQRHQESLEERLGERIGALEQSLNHQQQAAVERLEGRGGETWRSCLQRMATLEEKVVLQTDVSRIVDRVLGEVRKAGPQIFGQAVSGPAAIGEVRKEMRRLESKVAGLEARVIGIAEDSTAEGRIWRASIAAKVETLERAMQDHSGRLAGEETTRAELQEMFQQSCEAAEAAAQRAQQMASEAASRAREVASEVMASMEESLTERLKLLSDEGRQRALNLEDQFKEANHRISLQESDLKRSKERTAQAELELSQLTNRLASMRIDVDVQKERYKSQEEKLLEREAGQQDHTRLIQSLRSDLEAQGASMRALLEVLQMSTGKHPLMLEQY</sequence>
<organism evidence="2">
    <name type="scientific">Cladocopium goreaui</name>
    <dbReference type="NCBI Taxonomy" id="2562237"/>
    <lineage>
        <taxon>Eukaryota</taxon>
        <taxon>Sar</taxon>
        <taxon>Alveolata</taxon>
        <taxon>Dinophyceae</taxon>
        <taxon>Suessiales</taxon>
        <taxon>Symbiodiniaceae</taxon>
        <taxon>Cladocopium</taxon>
    </lineage>
</organism>
<proteinExistence type="predicted"/>
<keyword evidence="1" id="KW-0175">Coiled coil</keyword>
<dbReference type="EMBL" id="CAMXCT010000580">
    <property type="protein sequence ID" value="CAI3980738.1"/>
    <property type="molecule type" value="Genomic_DNA"/>
</dbReference>
<evidence type="ECO:0000313" key="3">
    <source>
        <dbReference type="EMBL" id="CAL1134113.1"/>
    </source>
</evidence>
<reference evidence="2" key="1">
    <citation type="submission" date="2022-10" db="EMBL/GenBank/DDBJ databases">
        <authorList>
            <person name="Chen Y."/>
            <person name="Dougan E. K."/>
            <person name="Chan C."/>
            <person name="Rhodes N."/>
            <person name="Thang M."/>
        </authorList>
    </citation>
    <scope>NUCLEOTIDE SEQUENCE</scope>
</reference>
<reference evidence="3" key="2">
    <citation type="submission" date="2024-04" db="EMBL/GenBank/DDBJ databases">
        <authorList>
            <person name="Chen Y."/>
            <person name="Shah S."/>
            <person name="Dougan E. K."/>
            <person name="Thang M."/>
            <person name="Chan C."/>
        </authorList>
    </citation>
    <scope>NUCLEOTIDE SEQUENCE [LARGE SCALE GENOMIC DNA]</scope>
</reference>
<evidence type="ECO:0000313" key="2">
    <source>
        <dbReference type="EMBL" id="CAI3980738.1"/>
    </source>
</evidence>
<accession>A0A9P1BYM4</accession>
<protein>
    <submittedName>
        <fullName evidence="2">Uncharacterized protein</fullName>
    </submittedName>
</protein>
<feature type="coiled-coil region" evidence="1">
    <location>
        <begin position="344"/>
        <end position="385"/>
    </location>
</feature>
<dbReference type="EMBL" id="CAMXCT020000580">
    <property type="protein sequence ID" value="CAL1134113.1"/>
    <property type="molecule type" value="Genomic_DNA"/>
</dbReference>
<evidence type="ECO:0000313" key="4">
    <source>
        <dbReference type="Proteomes" id="UP001152797"/>
    </source>
</evidence>
<evidence type="ECO:0000256" key="1">
    <source>
        <dbReference type="SAM" id="Coils"/>
    </source>
</evidence>
<gene>
    <name evidence="2" type="ORF">C1SCF055_LOCUS8597</name>
</gene>
<keyword evidence="4" id="KW-1185">Reference proteome</keyword>
<comment type="caution">
    <text evidence="2">The sequence shown here is derived from an EMBL/GenBank/DDBJ whole genome shotgun (WGS) entry which is preliminary data.</text>
</comment>